<dbReference type="Proteomes" id="UP000243499">
    <property type="component" value="Chromosome 5"/>
</dbReference>
<evidence type="ECO:0000313" key="2">
    <source>
        <dbReference type="EMBL" id="PAN27190.2"/>
    </source>
</evidence>
<reference evidence="2" key="1">
    <citation type="submission" date="2018-04" db="EMBL/GenBank/DDBJ databases">
        <title>WGS assembly of Panicum hallii.</title>
        <authorList>
            <person name="Lovell J."/>
            <person name="Jenkins J."/>
            <person name="Lowry D."/>
            <person name="Mamidi S."/>
            <person name="Sreedasyam A."/>
            <person name="Weng X."/>
            <person name="Barry K."/>
            <person name="Bonette J."/>
            <person name="Campitelli B."/>
            <person name="Daum C."/>
            <person name="Gordon S."/>
            <person name="Gould B."/>
            <person name="Lipzen A."/>
            <person name="Macqueen A."/>
            <person name="Palacio-Mejia J."/>
            <person name="Plott C."/>
            <person name="Shakirov E."/>
            <person name="Shu S."/>
            <person name="Yoshinaga Y."/>
            <person name="Zane M."/>
            <person name="Rokhsar D."/>
            <person name="Grimwood J."/>
            <person name="Schmutz J."/>
            <person name="Juenger T."/>
        </authorList>
    </citation>
    <scope>NUCLEOTIDE SEQUENCE [LARGE SCALE GENOMIC DNA]</scope>
    <source>
        <strain evidence="2">FIL2</strain>
    </source>
</reference>
<name>A0A2S3HPA6_9POAL</name>
<protein>
    <submittedName>
        <fullName evidence="2">Uncharacterized protein</fullName>
    </submittedName>
</protein>
<sequence>MEGDGPPDSAPSEAVTRGKQAPAAPPCPSLGSDGCERRTPARQPGGDCKRWSGGWVDPVMEGLDRVMLRHRMATPAGAKRKQPEAHSLAARSATC</sequence>
<feature type="region of interest" description="Disordered" evidence="1">
    <location>
        <begin position="73"/>
        <end position="95"/>
    </location>
</feature>
<dbReference type="EMBL" id="CM008050">
    <property type="protein sequence ID" value="PAN27190.2"/>
    <property type="molecule type" value="Genomic_DNA"/>
</dbReference>
<evidence type="ECO:0000256" key="1">
    <source>
        <dbReference type="SAM" id="MobiDB-lite"/>
    </source>
</evidence>
<dbReference type="Gramene" id="PAN27190">
    <property type="protein sequence ID" value="PAN27190"/>
    <property type="gene ID" value="PAHAL_5G063600"/>
</dbReference>
<proteinExistence type="predicted"/>
<gene>
    <name evidence="2" type="ORF">PAHAL_5G063600</name>
</gene>
<feature type="region of interest" description="Disordered" evidence="1">
    <location>
        <begin position="1"/>
        <end position="53"/>
    </location>
</feature>
<accession>A0A2S3HPA6</accession>
<dbReference type="AlphaFoldDB" id="A0A2S3HPA6"/>
<organism evidence="2">
    <name type="scientific">Panicum hallii</name>
    <dbReference type="NCBI Taxonomy" id="206008"/>
    <lineage>
        <taxon>Eukaryota</taxon>
        <taxon>Viridiplantae</taxon>
        <taxon>Streptophyta</taxon>
        <taxon>Embryophyta</taxon>
        <taxon>Tracheophyta</taxon>
        <taxon>Spermatophyta</taxon>
        <taxon>Magnoliopsida</taxon>
        <taxon>Liliopsida</taxon>
        <taxon>Poales</taxon>
        <taxon>Poaceae</taxon>
        <taxon>PACMAD clade</taxon>
        <taxon>Panicoideae</taxon>
        <taxon>Panicodae</taxon>
        <taxon>Paniceae</taxon>
        <taxon>Panicinae</taxon>
        <taxon>Panicum</taxon>
        <taxon>Panicum sect. Panicum</taxon>
    </lineage>
</organism>